<dbReference type="InterPro" id="IPR051099">
    <property type="entry name" value="AGR/TXD"/>
</dbReference>
<dbReference type="PROSITE" id="PS00194">
    <property type="entry name" value="THIOREDOXIN_1"/>
    <property type="match status" value="1"/>
</dbReference>
<dbReference type="InterPro" id="IPR017937">
    <property type="entry name" value="Thioredoxin_CS"/>
</dbReference>
<proteinExistence type="predicted"/>
<keyword evidence="2" id="KW-0676">Redox-active center</keyword>
<name>A0AAU7MX78_9FLAO</name>
<organism evidence="4">
    <name type="scientific">Flagellimonas sp. MMG031</name>
    <dbReference type="NCBI Taxonomy" id="3158549"/>
    <lineage>
        <taxon>Bacteria</taxon>
        <taxon>Pseudomonadati</taxon>
        <taxon>Bacteroidota</taxon>
        <taxon>Flavobacteriia</taxon>
        <taxon>Flavobacteriales</taxon>
        <taxon>Flavobacteriaceae</taxon>
        <taxon>Flagellimonas</taxon>
    </lineage>
</organism>
<evidence type="ECO:0000256" key="2">
    <source>
        <dbReference type="ARBA" id="ARBA00023284"/>
    </source>
</evidence>
<dbReference type="Pfam" id="PF03190">
    <property type="entry name" value="Thioredox_DsbH"/>
    <property type="match status" value="1"/>
</dbReference>
<evidence type="ECO:0000256" key="1">
    <source>
        <dbReference type="ARBA" id="ARBA00022729"/>
    </source>
</evidence>
<dbReference type="PANTHER" id="PTHR15337">
    <property type="entry name" value="ANTERIOR GRADIENT PROTEIN-RELATED"/>
    <property type="match status" value="1"/>
</dbReference>
<gene>
    <name evidence="4" type="ORF">ABNE31_15535</name>
</gene>
<dbReference type="RefSeq" id="WP_293289634.1">
    <property type="nucleotide sequence ID" value="NZ_CP157804.1"/>
</dbReference>
<keyword evidence="1" id="KW-0732">Signal</keyword>
<evidence type="ECO:0000259" key="3">
    <source>
        <dbReference type="Pfam" id="PF03190"/>
    </source>
</evidence>
<dbReference type="InterPro" id="IPR036249">
    <property type="entry name" value="Thioredoxin-like_sf"/>
</dbReference>
<sequence>MRSIFTQISLLFVAVIGFNVQAQDINWISWEEAVQLSQTDAQPKKIFVDVYTDWCGWCKKMDKDTFQNPQVSQYMQDNFYMVKMDAEGKDPIQYQGKTFKFVPSGRRGYHELAAALLQGKMSYPTVVFLDENFNMLSPVPGYQKVEPFMQIAKYFGDNIYKDKDWQSYAGK</sequence>
<reference evidence="4" key="1">
    <citation type="submission" date="2024-05" db="EMBL/GenBank/DDBJ databases">
        <title>Draft Genome Sequences of Flagellimonas sp. MMG031 and Marinobacter sp. MMG032 Isolated from the dinoflagellate Symbiodinium pilosum.</title>
        <authorList>
            <person name="Shikuma N.J."/>
            <person name="Farrell M.V."/>
        </authorList>
    </citation>
    <scope>NUCLEOTIDE SEQUENCE</scope>
    <source>
        <strain evidence="4">MMG031</strain>
    </source>
</reference>
<dbReference type="InterPro" id="IPR004879">
    <property type="entry name" value="Ssp411-like_TRX"/>
</dbReference>
<protein>
    <submittedName>
        <fullName evidence="4">DUF255 domain-containing protein</fullName>
    </submittedName>
</protein>
<accession>A0AAU7MX78</accession>
<dbReference type="EMBL" id="CP157804">
    <property type="protein sequence ID" value="XBQ23008.1"/>
    <property type="molecule type" value="Genomic_DNA"/>
</dbReference>
<dbReference type="PANTHER" id="PTHR15337:SF11">
    <property type="entry name" value="THIOREDOXIN DOMAIN-CONTAINING PROTEIN"/>
    <property type="match status" value="1"/>
</dbReference>
<dbReference type="KEGG" id="fld:ABNE31_15535"/>
<dbReference type="Gene3D" id="3.40.30.10">
    <property type="entry name" value="Glutaredoxin"/>
    <property type="match status" value="1"/>
</dbReference>
<feature type="domain" description="Spermatogenesis-associated protein 20-like TRX" evidence="3">
    <location>
        <begin position="22"/>
        <end position="92"/>
    </location>
</feature>
<evidence type="ECO:0000313" key="4">
    <source>
        <dbReference type="EMBL" id="XBQ23008.1"/>
    </source>
</evidence>
<dbReference type="SUPFAM" id="SSF52833">
    <property type="entry name" value="Thioredoxin-like"/>
    <property type="match status" value="1"/>
</dbReference>
<dbReference type="AlphaFoldDB" id="A0AAU7MX78"/>